<evidence type="ECO:0000256" key="1">
    <source>
        <dbReference type="ARBA" id="ARBA00008918"/>
    </source>
</evidence>
<name>A0A9D7K193_9PROT</name>
<dbReference type="InterPro" id="IPR005031">
    <property type="entry name" value="COQ10_START"/>
</dbReference>
<dbReference type="Proteomes" id="UP000886689">
    <property type="component" value="Unassembled WGS sequence"/>
</dbReference>
<dbReference type="GO" id="GO:0048039">
    <property type="term" value="F:ubiquinone binding"/>
    <property type="evidence" value="ECO:0007669"/>
    <property type="project" value="InterPro"/>
</dbReference>
<protein>
    <submittedName>
        <fullName evidence="3">Type II toxin-antitoxin system RatA family toxin</fullName>
    </submittedName>
</protein>
<dbReference type="Gene3D" id="3.30.530.20">
    <property type="match status" value="1"/>
</dbReference>
<evidence type="ECO:0000259" key="2">
    <source>
        <dbReference type="Pfam" id="PF03364"/>
    </source>
</evidence>
<gene>
    <name evidence="3" type="ORF">IPL58_00140</name>
</gene>
<organism evidence="3 4">
    <name type="scientific">Candidatus Proximibacter danicus</name>
    <dbReference type="NCBI Taxonomy" id="2954365"/>
    <lineage>
        <taxon>Bacteria</taxon>
        <taxon>Pseudomonadati</taxon>
        <taxon>Pseudomonadota</taxon>
        <taxon>Betaproteobacteria</taxon>
        <taxon>Candidatus Proximibacter</taxon>
    </lineage>
</organism>
<evidence type="ECO:0000313" key="3">
    <source>
        <dbReference type="EMBL" id="MBK8522666.1"/>
    </source>
</evidence>
<dbReference type="Pfam" id="PF03364">
    <property type="entry name" value="Polyketide_cyc"/>
    <property type="match status" value="1"/>
</dbReference>
<sequence length="149" mass="17109">MALVEKSVLIAYSAPQMFALVDHVEDYPQFLPWCSRTEVKFRDAHKTAATLFINYHSVKSHFTTANEKESQASPMWMKIRLVDGPFRRLEGMWRFKPLSDTACKIEFELAYEFSSRMFEKVIGPVFSHIANSFVDAFVKRAAQVYGATA</sequence>
<dbReference type="SUPFAM" id="SSF55961">
    <property type="entry name" value="Bet v1-like"/>
    <property type="match status" value="1"/>
</dbReference>
<evidence type="ECO:0000313" key="4">
    <source>
        <dbReference type="Proteomes" id="UP000886689"/>
    </source>
</evidence>
<dbReference type="CDD" id="cd07813">
    <property type="entry name" value="COQ10p_like"/>
    <property type="match status" value="1"/>
</dbReference>
<comment type="caution">
    <text evidence="3">The sequence shown here is derived from an EMBL/GenBank/DDBJ whole genome shotgun (WGS) entry which is preliminary data.</text>
</comment>
<comment type="similarity">
    <text evidence="1">Belongs to the ribosome association toxin RatA family.</text>
</comment>
<dbReference type="InterPro" id="IPR044996">
    <property type="entry name" value="COQ10-like"/>
</dbReference>
<dbReference type="InterPro" id="IPR023393">
    <property type="entry name" value="START-like_dom_sf"/>
</dbReference>
<dbReference type="PANTHER" id="PTHR12901:SF10">
    <property type="entry name" value="COENZYME Q-BINDING PROTEIN COQ10, MITOCHONDRIAL"/>
    <property type="match status" value="1"/>
</dbReference>
<reference evidence="3" key="1">
    <citation type="submission" date="2020-10" db="EMBL/GenBank/DDBJ databases">
        <title>Connecting structure to function with the recovery of over 1000 high-quality activated sludge metagenome-assembled genomes encoding full-length rRNA genes using long-read sequencing.</title>
        <authorList>
            <person name="Singleton C.M."/>
            <person name="Petriglieri F."/>
            <person name="Kristensen J.M."/>
            <person name="Kirkegaard R.H."/>
            <person name="Michaelsen T.Y."/>
            <person name="Andersen M.H."/>
            <person name="Karst S.M."/>
            <person name="Dueholm M.S."/>
            <person name="Nielsen P.H."/>
            <person name="Albertsen M."/>
        </authorList>
    </citation>
    <scope>NUCLEOTIDE SEQUENCE</scope>
    <source>
        <strain evidence="3">Hirt_18-Q3-R61-65_BATAC.395</strain>
    </source>
</reference>
<feature type="domain" description="Coenzyme Q-binding protein COQ10 START" evidence="2">
    <location>
        <begin position="10"/>
        <end position="137"/>
    </location>
</feature>
<dbReference type="AlphaFoldDB" id="A0A9D7K193"/>
<accession>A0A9D7K193</accession>
<dbReference type="PANTHER" id="PTHR12901">
    <property type="entry name" value="SPERM PROTEIN HOMOLOG"/>
    <property type="match status" value="1"/>
</dbReference>
<dbReference type="EMBL" id="JADJUC010000001">
    <property type="protein sequence ID" value="MBK8522666.1"/>
    <property type="molecule type" value="Genomic_DNA"/>
</dbReference>
<dbReference type="GO" id="GO:0045333">
    <property type="term" value="P:cellular respiration"/>
    <property type="evidence" value="ECO:0007669"/>
    <property type="project" value="InterPro"/>
</dbReference>
<proteinExistence type="inferred from homology"/>